<dbReference type="Proteomes" id="UP001175226">
    <property type="component" value="Unassembled WGS sequence"/>
</dbReference>
<dbReference type="EMBL" id="JAUEPT010000070">
    <property type="protein sequence ID" value="KAK0434628.1"/>
    <property type="molecule type" value="Genomic_DNA"/>
</dbReference>
<evidence type="ECO:0000313" key="2">
    <source>
        <dbReference type="Proteomes" id="UP001175226"/>
    </source>
</evidence>
<name>A0AA39MI28_9AGAR</name>
<comment type="caution">
    <text evidence="1">The sequence shown here is derived from an EMBL/GenBank/DDBJ whole genome shotgun (WGS) entry which is preliminary data.</text>
</comment>
<protein>
    <submittedName>
        <fullName evidence="1">Uncharacterized protein</fullName>
    </submittedName>
</protein>
<sequence>MDRSHLYQYSGVFLFALSAVQSRYLSESRHSALRARMEANIFITGPSLLSSLYCRSQSEAFTYALNQVSVIGCKVSSHMRYNLVQIGATRDLKHANWNLWIVSKRPHRRTWMGPL</sequence>
<keyword evidence="2" id="KW-1185">Reference proteome</keyword>
<reference evidence="1" key="1">
    <citation type="submission" date="2023-06" db="EMBL/GenBank/DDBJ databases">
        <authorList>
            <consortium name="Lawrence Berkeley National Laboratory"/>
            <person name="Ahrendt S."/>
            <person name="Sahu N."/>
            <person name="Indic B."/>
            <person name="Wong-Bajracharya J."/>
            <person name="Merenyi Z."/>
            <person name="Ke H.-M."/>
            <person name="Monk M."/>
            <person name="Kocsube S."/>
            <person name="Drula E."/>
            <person name="Lipzen A."/>
            <person name="Balint B."/>
            <person name="Henrissat B."/>
            <person name="Andreopoulos B."/>
            <person name="Martin F.M."/>
            <person name="Harder C.B."/>
            <person name="Rigling D."/>
            <person name="Ford K.L."/>
            <person name="Foster G.D."/>
            <person name="Pangilinan J."/>
            <person name="Papanicolaou A."/>
            <person name="Barry K."/>
            <person name="LaButti K."/>
            <person name="Viragh M."/>
            <person name="Koriabine M."/>
            <person name="Yan M."/>
            <person name="Riley R."/>
            <person name="Champramary S."/>
            <person name="Plett K.L."/>
            <person name="Tsai I.J."/>
            <person name="Slot J."/>
            <person name="Sipos G."/>
            <person name="Plett J."/>
            <person name="Nagy L.G."/>
            <person name="Grigoriev I.V."/>
        </authorList>
    </citation>
    <scope>NUCLEOTIDE SEQUENCE</scope>
    <source>
        <strain evidence="1">FPL87.14</strain>
    </source>
</reference>
<gene>
    <name evidence="1" type="ORF">EV421DRAFT_1839476</name>
</gene>
<accession>A0AA39MI28</accession>
<proteinExistence type="predicted"/>
<dbReference type="AlphaFoldDB" id="A0AA39MI28"/>
<organism evidence="1 2">
    <name type="scientific">Armillaria borealis</name>
    <dbReference type="NCBI Taxonomy" id="47425"/>
    <lineage>
        <taxon>Eukaryota</taxon>
        <taxon>Fungi</taxon>
        <taxon>Dikarya</taxon>
        <taxon>Basidiomycota</taxon>
        <taxon>Agaricomycotina</taxon>
        <taxon>Agaricomycetes</taxon>
        <taxon>Agaricomycetidae</taxon>
        <taxon>Agaricales</taxon>
        <taxon>Marasmiineae</taxon>
        <taxon>Physalacriaceae</taxon>
        <taxon>Armillaria</taxon>
    </lineage>
</organism>
<evidence type="ECO:0000313" key="1">
    <source>
        <dbReference type="EMBL" id="KAK0434628.1"/>
    </source>
</evidence>